<dbReference type="EMBL" id="CAFBOL010000082">
    <property type="protein sequence ID" value="CAB5004409.1"/>
    <property type="molecule type" value="Genomic_DNA"/>
</dbReference>
<accession>A0A6J6PW82</accession>
<dbReference type="EMBL" id="CAESGF010000008">
    <property type="protein sequence ID" value="CAB4363873.1"/>
    <property type="molecule type" value="Genomic_DNA"/>
</dbReference>
<evidence type="ECO:0000313" key="6">
    <source>
        <dbReference type="EMBL" id="CAB5004409.1"/>
    </source>
</evidence>
<name>A0A6J6PW82_9ZZZZ</name>
<protein>
    <submittedName>
        <fullName evidence="2">Unannotated protein</fullName>
    </submittedName>
</protein>
<evidence type="ECO:0000313" key="3">
    <source>
        <dbReference type="EMBL" id="CAB4831269.1"/>
    </source>
</evidence>
<evidence type="ECO:0000313" key="4">
    <source>
        <dbReference type="EMBL" id="CAB4848173.1"/>
    </source>
</evidence>
<dbReference type="PROSITE" id="PS51257">
    <property type="entry name" value="PROKAR_LIPOPROTEIN"/>
    <property type="match status" value="1"/>
</dbReference>
<gene>
    <name evidence="2" type="ORF">UFOPK2656_00039</name>
    <name evidence="3" type="ORF">UFOPK3099_02112</name>
    <name evidence="4" type="ORF">UFOPK3267_00644</name>
    <name evidence="5" type="ORF">UFOPK3651_01889</name>
    <name evidence="6" type="ORF">UFOPK3931_02404</name>
    <name evidence="1" type="ORF">UFOPK4189_01643</name>
</gene>
<dbReference type="EMBL" id="CAFBMT010000010">
    <property type="protein sequence ID" value="CAB4937239.1"/>
    <property type="molecule type" value="Genomic_DNA"/>
</dbReference>
<evidence type="ECO:0000313" key="2">
    <source>
        <dbReference type="EMBL" id="CAB4700768.1"/>
    </source>
</evidence>
<proteinExistence type="predicted"/>
<organism evidence="2">
    <name type="scientific">freshwater metagenome</name>
    <dbReference type="NCBI Taxonomy" id="449393"/>
    <lineage>
        <taxon>unclassified sequences</taxon>
        <taxon>metagenomes</taxon>
        <taxon>ecological metagenomes</taxon>
    </lineage>
</organism>
<dbReference type="AlphaFoldDB" id="A0A6J6PW82"/>
<dbReference type="EMBL" id="CAFAAV010000190">
    <property type="protein sequence ID" value="CAB4831269.1"/>
    <property type="molecule type" value="Genomic_DNA"/>
</dbReference>
<dbReference type="EMBL" id="CAFBIY010000024">
    <property type="protein sequence ID" value="CAB4848173.1"/>
    <property type="molecule type" value="Genomic_DNA"/>
</dbReference>
<evidence type="ECO:0000313" key="5">
    <source>
        <dbReference type="EMBL" id="CAB4937239.1"/>
    </source>
</evidence>
<dbReference type="EMBL" id="CAEZYF010000001">
    <property type="protein sequence ID" value="CAB4700768.1"/>
    <property type="molecule type" value="Genomic_DNA"/>
</dbReference>
<reference evidence="2" key="1">
    <citation type="submission" date="2020-05" db="EMBL/GenBank/DDBJ databases">
        <authorList>
            <person name="Chiriac C."/>
            <person name="Salcher M."/>
            <person name="Ghai R."/>
            <person name="Kavagutti S V."/>
        </authorList>
    </citation>
    <scope>NUCLEOTIDE SEQUENCE</scope>
</reference>
<sequence>MSRRGAHALLLVLPALLLAGCFTGKRPHFEDNPFPAGSLTGDVNVDSVLTKLDAPATGPISATYDVLTKYGAVTRPASVVLEPGRRSVTVGNVHYIQTETLAVTCTVDLSAPCTDRFDASRISDTLATVDFYAADTAKRLRRDNQAKIGPSVAHAETFAGQPAICVDLPVSGGTAVYCVLNDGMLAKLDDGDLLITLTAFTETSDPAAFVPPGA</sequence>
<evidence type="ECO:0000313" key="1">
    <source>
        <dbReference type="EMBL" id="CAB4363873.1"/>
    </source>
</evidence>